<proteinExistence type="predicted"/>
<comment type="caution">
    <text evidence="2">The sequence shown here is derived from an EMBL/GenBank/DDBJ whole genome shotgun (WGS) entry which is preliminary data.</text>
</comment>
<gene>
    <name evidence="2" type="ORF">ACFSVM_00525</name>
</gene>
<feature type="transmembrane region" description="Helical" evidence="1">
    <location>
        <begin position="315"/>
        <end position="334"/>
    </location>
</feature>
<feature type="transmembrane region" description="Helical" evidence="1">
    <location>
        <begin position="229"/>
        <end position="253"/>
    </location>
</feature>
<keyword evidence="1" id="KW-0812">Transmembrane</keyword>
<name>A0ABW5SIK2_9BACL</name>
<keyword evidence="1" id="KW-1133">Transmembrane helix</keyword>
<organism evidence="2 3">
    <name type="scientific">Paenibacillus shunpengii</name>
    <dbReference type="NCBI Taxonomy" id="2054424"/>
    <lineage>
        <taxon>Bacteria</taxon>
        <taxon>Bacillati</taxon>
        <taxon>Bacillota</taxon>
        <taxon>Bacilli</taxon>
        <taxon>Bacillales</taxon>
        <taxon>Paenibacillaceae</taxon>
        <taxon>Paenibacillus</taxon>
    </lineage>
</organism>
<accession>A0ABW5SIK2</accession>
<dbReference type="RefSeq" id="WP_379259817.1">
    <property type="nucleotide sequence ID" value="NZ_JBHUMJ010000002.1"/>
</dbReference>
<feature type="transmembrane region" description="Helical" evidence="1">
    <location>
        <begin position="285"/>
        <end position="303"/>
    </location>
</feature>
<keyword evidence="1" id="KW-0472">Membrane</keyword>
<sequence length="401" mass="44717">MQLYDQCGRTEDESGASSLRRSLPFVDLRGYTKWLAALILFVMTSTIFAQPASAHMNTLGYSNIQVEQSGLIYEIELDLQEVAQWMDVRSGGVFILGGDNQPPEGEVAWTQDELRSLIEESLIVEGEGQAAELATIDDIRIVERNDTGYLHMVLGYDFAEAADDYSINYNFFFDMDANHQNFAAIRMGEASKDIVFTNGQQVAAGEITAEGSSSTTVELPGWAVTAWNYLVIGVQHIWFGIDHLLFILALVLAKLRPWDYVKVLTAFTIGHSLTIALAALDIVRLPSSFVEPFIALSIAYVAVENIFRKQVNRRWLIALLFGLIHGFGFAQVLQESPVDSIVLALISFNIGVEIGQLSVLAVVIPLLLWLRRFKKVYTYSNALISGVIMLFGLFWFVIRVI</sequence>
<feature type="transmembrane region" description="Helical" evidence="1">
    <location>
        <begin position="340"/>
        <end position="369"/>
    </location>
</feature>
<dbReference type="InterPro" id="IPR032809">
    <property type="entry name" value="Put_HupE_UreJ"/>
</dbReference>
<evidence type="ECO:0000313" key="2">
    <source>
        <dbReference type="EMBL" id="MFD2698939.1"/>
    </source>
</evidence>
<evidence type="ECO:0000313" key="3">
    <source>
        <dbReference type="Proteomes" id="UP001597540"/>
    </source>
</evidence>
<keyword evidence="3" id="KW-1185">Reference proteome</keyword>
<dbReference type="Proteomes" id="UP001597540">
    <property type="component" value="Unassembled WGS sequence"/>
</dbReference>
<feature type="transmembrane region" description="Helical" evidence="1">
    <location>
        <begin position="30"/>
        <end position="49"/>
    </location>
</feature>
<feature type="transmembrane region" description="Helical" evidence="1">
    <location>
        <begin position="376"/>
        <end position="398"/>
    </location>
</feature>
<reference evidence="3" key="1">
    <citation type="journal article" date="2019" name="Int. J. Syst. Evol. Microbiol.">
        <title>The Global Catalogue of Microorganisms (GCM) 10K type strain sequencing project: providing services to taxonomists for standard genome sequencing and annotation.</title>
        <authorList>
            <consortium name="The Broad Institute Genomics Platform"/>
            <consortium name="The Broad Institute Genome Sequencing Center for Infectious Disease"/>
            <person name="Wu L."/>
            <person name="Ma J."/>
        </authorList>
    </citation>
    <scope>NUCLEOTIDE SEQUENCE [LARGE SCALE GENOMIC DNA]</scope>
    <source>
        <strain evidence="3">KCTC 33849</strain>
    </source>
</reference>
<feature type="transmembrane region" description="Helical" evidence="1">
    <location>
        <begin position="260"/>
        <end position="279"/>
    </location>
</feature>
<dbReference type="Pfam" id="PF13795">
    <property type="entry name" value="HupE_UreJ_2"/>
    <property type="match status" value="1"/>
</dbReference>
<protein>
    <submittedName>
        <fullName evidence="2">HupE/UreJ family protein</fullName>
    </submittedName>
</protein>
<evidence type="ECO:0000256" key="1">
    <source>
        <dbReference type="SAM" id="Phobius"/>
    </source>
</evidence>
<dbReference type="EMBL" id="JBHUMJ010000002">
    <property type="protein sequence ID" value="MFD2698939.1"/>
    <property type="molecule type" value="Genomic_DNA"/>
</dbReference>